<evidence type="ECO:0000313" key="2">
    <source>
        <dbReference type="Proteomes" id="UP000798662"/>
    </source>
</evidence>
<sequence>MARGLRSAQARTRVRGGTPPRARPAPGACTAPPLWSPPLPTAGSGAARRPPAVLAIGVLVRRAAPAVAPPTPPLSLTRVPVVHVVAPVRVHVIVGTVRLIARVVVIVTHRLVVGAVARPRPRVGKHAERLGALGQPGVVSGRQRRPSNGHRPRRRGAAPTATTTTTTADAAAIAATATADAATPRTRRPWRRPHTPQPHHLFHPRCGHAASRRVKRHGVDHRPRAAQYLRGRRVVLRGTRSRGRRCSWVRGGDGGPRWGAAPVAHPASPPPPTHPLPSAAALLLVALTVGGVPPAPRRQGGACPHPPPPPRSKPTTHLVAPPRPHVHPPVVTATCHQPVGVAAHDGGLVGERVTKAGRLVRGHRRRPGGRVEGHGPRRAAPPPAGHHKPVPRGRKADARHPPGGARVIHPHLSLTDAGHASIAEGQIPRRVRHNHPSASNGAGGGGDKGGAHRLAGGRRRGY</sequence>
<dbReference type="EMBL" id="CM020618">
    <property type="protein sequence ID" value="KAK1861673.1"/>
    <property type="molecule type" value="Genomic_DNA"/>
</dbReference>
<reference evidence="1" key="1">
    <citation type="submission" date="2019-11" db="EMBL/GenBank/DDBJ databases">
        <title>Nori genome reveals adaptations in red seaweeds to the harsh intertidal environment.</title>
        <authorList>
            <person name="Wang D."/>
            <person name="Mao Y."/>
        </authorList>
    </citation>
    <scope>NUCLEOTIDE SEQUENCE</scope>
    <source>
        <tissue evidence="1">Gametophyte</tissue>
    </source>
</reference>
<proteinExistence type="predicted"/>
<dbReference type="Proteomes" id="UP000798662">
    <property type="component" value="Chromosome 1"/>
</dbReference>
<evidence type="ECO:0000313" key="1">
    <source>
        <dbReference type="EMBL" id="KAK1861673.1"/>
    </source>
</evidence>
<protein>
    <submittedName>
        <fullName evidence="1">Uncharacterized protein</fullName>
    </submittedName>
</protein>
<name>A0ACC3BVM8_PYRYE</name>
<organism evidence="1 2">
    <name type="scientific">Pyropia yezoensis</name>
    <name type="common">Susabi-nori</name>
    <name type="synonym">Porphyra yezoensis</name>
    <dbReference type="NCBI Taxonomy" id="2788"/>
    <lineage>
        <taxon>Eukaryota</taxon>
        <taxon>Rhodophyta</taxon>
        <taxon>Bangiophyceae</taxon>
        <taxon>Bangiales</taxon>
        <taxon>Bangiaceae</taxon>
        <taxon>Pyropia</taxon>
    </lineage>
</organism>
<keyword evidence="2" id="KW-1185">Reference proteome</keyword>
<accession>A0ACC3BVM8</accession>
<comment type="caution">
    <text evidence="1">The sequence shown here is derived from an EMBL/GenBank/DDBJ whole genome shotgun (WGS) entry which is preliminary data.</text>
</comment>
<gene>
    <name evidence="1" type="ORF">I4F81_004254</name>
</gene>